<dbReference type="Pfam" id="PF16112">
    <property type="entry name" value="DUF4830"/>
    <property type="match status" value="1"/>
</dbReference>
<gene>
    <name evidence="3" type="ORF">SDC9_118172</name>
</gene>
<dbReference type="EMBL" id="VSSQ01023963">
    <property type="protein sequence ID" value="MPM71209.1"/>
    <property type="molecule type" value="Genomic_DNA"/>
</dbReference>
<comment type="caution">
    <text evidence="3">The sequence shown here is derived from an EMBL/GenBank/DDBJ whole genome shotgun (WGS) entry which is preliminary data.</text>
</comment>
<feature type="transmembrane region" description="Helical" evidence="1">
    <location>
        <begin position="43"/>
        <end position="64"/>
    </location>
</feature>
<feature type="domain" description="DUF4830" evidence="2">
    <location>
        <begin position="85"/>
        <end position="142"/>
    </location>
</feature>
<organism evidence="3">
    <name type="scientific">bioreactor metagenome</name>
    <dbReference type="NCBI Taxonomy" id="1076179"/>
    <lineage>
        <taxon>unclassified sequences</taxon>
        <taxon>metagenomes</taxon>
        <taxon>ecological metagenomes</taxon>
    </lineage>
</organism>
<keyword evidence="1" id="KW-0472">Membrane</keyword>
<sequence length="183" mass="20113">MAEGSESLSKKLWFRAAGNGAAQGERDGFFMFILTTHLRKKKALLAVVLVAALVILLMILSGFLHKSAENGVGRLDTEESRTDYLKDLGWEISPDPVATLQLQLPDPLTEDYASYNKLQKEQGFDLEDLKGRQVTRYTYTVLNYPGRPDGVQVNLYLCEGIPAAGDIIVTGADGFQAGLTFPE</sequence>
<keyword evidence="1" id="KW-0812">Transmembrane</keyword>
<accession>A0A645C0Q4</accession>
<dbReference type="InterPro" id="IPR032257">
    <property type="entry name" value="DUF4830"/>
</dbReference>
<reference evidence="3" key="1">
    <citation type="submission" date="2019-08" db="EMBL/GenBank/DDBJ databases">
        <authorList>
            <person name="Kucharzyk K."/>
            <person name="Murdoch R.W."/>
            <person name="Higgins S."/>
            <person name="Loffler F."/>
        </authorList>
    </citation>
    <scope>NUCLEOTIDE SEQUENCE</scope>
</reference>
<evidence type="ECO:0000256" key="1">
    <source>
        <dbReference type="SAM" id="Phobius"/>
    </source>
</evidence>
<evidence type="ECO:0000313" key="3">
    <source>
        <dbReference type="EMBL" id="MPM71209.1"/>
    </source>
</evidence>
<dbReference type="AlphaFoldDB" id="A0A645C0Q4"/>
<name>A0A645C0Q4_9ZZZZ</name>
<protein>
    <recommendedName>
        <fullName evidence="2">DUF4830 domain-containing protein</fullName>
    </recommendedName>
</protein>
<proteinExistence type="predicted"/>
<keyword evidence="1" id="KW-1133">Transmembrane helix</keyword>
<evidence type="ECO:0000259" key="2">
    <source>
        <dbReference type="Pfam" id="PF16112"/>
    </source>
</evidence>